<name>A0A9P7QQC0_9HYPO</name>
<comment type="caution">
    <text evidence="2">The sequence shown here is derived from an EMBL/GenBank/DDBJ whole genome shotgun (WGS) entry which is preliminary data.</text>
</comment>
<dbReference type="EMBL" id="SRRH01000015">
    <property type="protein sequence ID" value="KAG6302975.1"/>
    <property type="molecule type" value="Genomic_DNA"/>
</dbReference>
<dbReference type="Proteomes" id="UP000707071">
    <property type="component" value="Unassembled WGS sequence"/>
</dbReference>
<evidence type="ECO:0000313" key="2">
    <source>
        <dbReference type="EMBL" id="KAG6302975.1"/>
    </source>
</evidence>
<keyword evidence="3" id="KW-1185">Reference proteome</keyword>
<feature type="compositionally biased region" description="Low complexity" evidence="1">
    <location>
        <begin position="1"/>
        <end position="13"/>
    </location>
</feature>
<proteinExistence type="predicted"/>
<protein>
    <recommendedName>
        <fullName evidence="4">Sequence orphan</fullName>
    </recommendedName>
</protein>
<reference evidence="2 3" key="1">
    <citation type="journal article" date="2020" name="bioRxiv">
        <title>Whole genome comparisons of ergot fungi reveals the divergence and evolution of species within the genus Claviceps are the result of varying mechanisms driving genome evolution and host range expansion.</title>
        <authorList>
            <person name="Wyka S.A."/>
            <person name="Mondo S.J."/>
            <person name="Liu M."/>
            <person name="Dettman J."/>
            <person name="Nalam V."/>
            <person name="Broders K.D."/>
        </authorList>
    </citation>
    <scope>NUCLEOTIDE SEQUENCE [LARGE SCALE GENOMIC DNA]</scope>
    <source>
        <strain evidence="2 3">Clav52</strain>
    </source>
</reference>
<dbReference type="PANTHER" id="PTHR37845">
    <property type="entry name" value="SEQUENCE ORPHAN"/>
    <property type="match status" value="1"/>
</dbReference>
<evidence type="ECO:0000256" key="1">
    <source>
        <dbReference type="SAM" id="MobiDB-lite"/>
    </source>
</evidence>
<dbReference type="GO" id="GO:0005739">
    <property type="term" value="C:mitochondrion"/>
    <property type="evidence" value="ECO:0007669"/>
    <property type="project" value="TreeGrafter"/>
</dbReference>
<gene>
    <name evidence="2" type="ORF">E4U09_001356</name>
</gene>
<sequence>MKTTASTGSAAGAPTPPAETHARQASATASQERKWNTKNLGWRLLVDATGAACAGAIVAPVISIIDRSIMENASGRNTLLQSIQSSLRTLALHPRTALFSRPCALILMLYGGTYLTANMVDTASSTLSNQPPASISSGATKFAASSAANVGLCMIKDRSYVRMFGPVGVVPRPIPLPSYALFTLRDCLTIFASFNIPPLLGPRLDAGLSEELGRYISGQTTAQFLAPAAVQFFSTPLHLLGLDMYNRPAGAGAGAGAGAAGVGLSWGDRLRLMRENWLVSSLARIGRIVPAFGVGGVVNLKVRQGLMARLE</sequence>
<organism evidence="2 3">
    <name type="scientific">Claviceps aff. purpurea</name>
    <dbReference type="NCBI Taxonomy" id="1967640"/>
    <lineage>
        <taxon>Eukaryota</taxon>
        <taxon>Fungi</taxon>
        <taxon>Dikarya</taxon>
        <taxon>Ascomycota</taxon>
        <taxon>Pezizomycotina</taxon>
        <taxon>Sordariomycetes</taxon>
        <taxon>Hypocreomycetidae</taxon>
        <taxon>Hypocreales</taxon>
        <taxon>Clavicipitaceae</taxon>
        <taxon>Claviceps</taxon>
    </lineage>
</organism>
<dbReference type="InterPro" id="IPR038781">
    <property type="entry name" value="C365.16-ike"/>
</dbReference>
<dbReference type="AlphaFoldDB" id="A0A9P7QQC0"/>
<dbReference type="PANTHER" id="PTHR37845:SF1">
    <property type="entry name" value="SEQUENCE ORPHAN"/>
    <property type="match status" value="1"/>
</dbReference>
<evidence type="ECO:0000313" key="3">
    <source>
        <dbReference type="Proteomes" id="UP000707071"/>
    </source>
</evidence>
<accession>A0A9P7QQC0</accession>
<evidence type="ECO:0008006" key="4">
    <source>
        <dbReference type="Google" id="ProtNLM"/>
    </source>
</evidence>
<feature type="region of interest" description="Disordered" evidence="1">
    <location>
        <begin position="1"/>
        <end position="33"/>
    </location>
</feature>